<dbReference type="HAMAP" id="MF_01569">
    <property type="entry name" value="Pro_tRNA_synth_type1"/>
    <property type="match status" value="1"/>
</dbReference>
<dbReference type="Gene3D" id="3.40.50.800">
    <property type="entry name" value="Anticodon-binding domain"/>
    <property type="match status" value="1"/>
</dbReference>
<protein>
    <recommendedName>
        <fullName evidence="12">Proline--tRNA ligase</fullName>
        <ecNumber evidence="12">6.1.1.15</ecNumber>
    </recommendedName>
    <alternativeName>
        <fullName evidence="12">Prolyl-tRNA synthetase</fullName>
        <shortName evidence="12">ProRS</shortName>
    </alternativeName>
</protein>
<dbReference type="GO" id="GO:0006433">
    <property type="term" value="P:prolyl-tRNA aminoacylation"/>
    <property type="evidence" value="ECO:0007669"/>
    <property type="project" value="UniProtKB-UniRule"/>
</dbReference>
<dbReference type="InterPro" id="IPR004500">
    <property type="entry name" value="Pro-tRNA-synth_IIa_bac-type"/>
</dbReference>
<dbReference type="InterPro" id="IPR050062">
    <property type="entry name" value="Pro-tRNA_synthetase"/>
</dbReference>
<comment type="function">
    <text evidence="10 12">Catalyzes the attachment of proline to tRNA(Pro) in a two-step reaction: proline is first activated by ATP to form Pro-AMP and then transferred to the acceptor end of tRNA(Pro). As ProRS can inadvertently accommodate and process non-cognate amino acids such as alanine and cysteine, to avoid such errors it has two additional distinct editing activities against alanine. One activity is designated as 'pretransfer' editing and involves the tRNA(Pro)-independent hydrolysis of activated Ala-AMP. The other activity is designated 'posttransfer' editing and involves deacylation of mischarged Ala-tRNA(Pro). The misacylated Cys-tRNA(Pro) is not edited by ProRS.</text>
</comment>
<dbReference type="InterPro" id="IPR036754">
    <property type="entry name" value="YbaK/aa-tRNA-synt-asso_dom_sf"/>
</dbReference>
<dbReference type="InterPro" id="IPR023717">
    <property type="entry name" value="Pro-tRNA-Synthase_IIa_type1"/>
</dbReference>
<dbReference type="FunFam" id="3.30.930.10:FF:000065">
    <property type="entry name" value="Proline--tRNA ligase"/>
    <property type="match status" value="1"/>
</dbReference>
<dbReference type="InterPro" id="IPR006195">
    <property type="entry name" value="aa-tRNA-synth_II"/>
</dbReference>
<evidence type="ECO:0000313" key="15">
    <source>
        <dbReference type="Proteomes" id="UP000231586"/>
    </source>
</evidence>
<dbReference type="InterPro" id="IPR045864">
    <property type="entry name" value="aa-tRNA-synth_II/BPL/LPL"/>
</dbReference>
<dbReference type="EC" id="6.1.1.15" evidence="12"/>
<evidence type="ECO:0000256" key="2">
    <source>
        <dbReference type="ARBA" id="ARBA00011738"/>
    </source>
</evidence>
<dbReference type="InterPro" id="IPR007214">
    <property type="entry name" value="YbaK/aa-tRNA-synth-assoc-dom"/>
</dbReference>
<dbReference type="GO" id="GO:0005829">
    <property type="term" value="C:cytosol"/>
    <property type="evidence" value="ECO:0007669"/>
    <property type="project" value="TreeGrafter"/>
</dbReference>
<comment type="domain">
    <text evidence="12">Consists of three domains: the N-terminal catalytic domain, the editing domain and the C-terminal anticodon-binding domain.</text>
</comment>
<sequence length="618" mass="65932">MSLGRTPVLRMSTLFVRTLREDPADAEVASHKLLVRAGYIRRAAPGIYTWLPLGLRVLAKVEAVVREEMVAAGAQEVHFPALLPREPYEATGRWSEYGPNLFRLQDRKQGDYLLAPTHEEMFTLLVKDLYSSYKDLPTTLFQIQTKYRDEARPRAGLIRGREFVMKDAYSFDMDDAGLDASYAAQRAAYQRIFDRLGLEYVVVAATSGAMGGSRSEEFLTPTPIGEDTFVRSAGGYAANVEAVVTPVPDALPYDDAPAAHVEDTPDTPTIDSLVAIANERFGRPDRLWTAADTLKNVVLALTHPDGRREVVVVGLPGDREVDLKRLGAAVEPADVEPAGDADFAAHPELVKGYIGPGSLGPQGAQVPVDGAAGDGDPATVSAVRYLLDPRVVEGTRWITGADAPGKHVFDLVAGRDFTADGTIEAAEVKAGDEAPDGSGPLELARGIEIGHIFQLGRKYAQALGLTVLDVNGKQQVVTMGSYGIGVTRVLAALAEANHDDKGLAWPVHVAPHHVQLVAAGRDASVFEAAERIAAELADRGVEVLYDDRPSKVSPGVKFADAELLGAPLVVVVGRGLADGVVEVRSRVGGDAEQVPVDDVVDAVVGRVEALLAAAPGRS</sequence>
<comment type="caution">
    <text evidence="14">The sequence shown here is derived from an EMBL/GenBank/DDBJ whole genome shotgun (WGS) entry which is preliminary data.</text>
</comment>
<keyword evidence="4 12" id="KW-0436">Ligase</keyword>
<dbReference type="EMBL" id="PGTZ01000006">
    <property type="protein sequence ID" value="PJI94411.1"/>
    <property type="molecule type" value="Genomic_DNA"/>
</dbReference>
<evidence type="ECO:0000256" key="9">
    <source>
        <dbReference type="ARBA" id="ARBA00047671"/>
    </source>
</evidence>
<evidence type="ECO:0000256" key="4">
    <source>
        <dbReference type="ARBA" id="ARBA00022598"/>
    </source>
</evidence>
<dbReference type="InterPro" id="IPR044140">
    <property type="entry name" value="ProRS_anticodon_short"/>
</dbReference>
<keyword evidence="6 12" id="KW-0067">ATP-binding</keyword>
<name>A0A2M8WTZ2_9MICO</name>
<dbReference type="SUPFAM" id="SSF55681">
    <property type="entry name" value="Class II aaRS and biotin synthetases"/>
    <property type="match status" value="1"/>
</dbReference>
<dbReference type="FunFam" id="3.30.930.10:FF:000066">
    <property type="entry name" value="Proline--tRNA ligase"/>
    <property type="match status" value="1"/>
</dbReference>
<keyword evidence="3 12" id="KW-0963">Cytoplasm</keyword>
<evidence type="ECO:0000256" key="10">
    <source>
        <dbReference type="ARBA" id="ARBA00053664"/>
    </source>
</evidence>
<dbReference type="AlphaFoldDB" id="A0A2M8WTZ2"/>
<dbReference type="InterPro" id="IPR036621">
    <property type="entry name" value="Anticodon-bd_dom_sf"/>
</dbReference>
<dbReference type="NCBIfam" id="NF006625">
    <property type="entry name" value="PRK09194.1"/>
    <property type="match status" value="1"/>
</dbReference>
<dbReference type="InterPro" id="IPR004154">
    <property type="entry name" value="Anticodon-bd"/>
</dbReference>
<dbReference type="Pfam" id="PF04073">
    <property type="entry name" value="tRNA_edit"/>
    <property type="match status" value="1"/>
</dbReference>
<proteinExistence type="inferred from homology"/>
<reference evidence="14 15" key="1">
    <citation type="submission" date="2017-11" db="EMBL/GenBank/DDBJ databases">
        <title>Genomic Encyclopedia of Archaeal and Bacterial Type Strains, Phase II (KMG-II): From Individual Species to Whole Genera.</title>
        <authorList>
            <person name="Goeker M."/>
        </authorList>
    </citation>
    <scope>NUCLEOTIDE SEQUENCE [LARGE SCALE GENOMIC DNA]</scope>
    <source>
        <strain evidence="14 15">DSM 22413</strain>
    </source>
</reference>
<keyword evidence="5 12" id="KW-0547">Nucleotide-binding</keyword>
<dbReference type="SUPFAM" id="SSF55826">
    <property type="entry name" value="YbaK/ProRS associated domain"/>
    <property type="match status" value="1"/>
</dbReference>
<evidence type="ECO:0000256" key="1">
    <source>
        <dbReference type="ARBA" id="ARBA00004496"/>
    </source>
</evidence>
<dbReference type="Pfam" id="PF03129">
    <property type="entry name" value="HGTP_anticodon"/>
    <property type="match status" value="1"/>
</dbReference>
<accession>A0A2M8WTZ2</accession>
<dbReference type="InterPro" id="IPR002316">
    <property type="entry name" value="Pro-tRNA-ligase_IIa"/>
</dbReference>
<evidence type="ECO:0000256" key="11">
    <source>
        <dbReference type="ARBA" id="ARBA00060755"/>
    </source>
</evidence>
<dbReference type="GO" id="GO:0004827">
    <property type="term" value="F:proline-tRNA ligase activity"/>
    <property type="evidence" value="ECO:0007669"/>
    <property type="project" value="UniProtKB-UniRule"/>
</dbReference>
<evidence type="ECO:0000256" key="8">
    <source>
        <dbReference type="ARBA" id="ARBA00023146"/>
    </source>
</evidence>
<dbReference type="PRINTS" id="PR01046">
    <property type="entry name" value="TRNASYNTHPRO"/>
</dbReference>
<evidence type="ECO:0000256" key="6">
    <source>
        <dbReference type="ARBA" id="ARBA00022840"/>
    </source>
</evidence>
<dbReference type="CDD" id="cd00861">
    <property type="entry name" value="ProRS_anticodon_short"/>
    <property type="match status" value="1"/>
</dbReference>
<dbReference type="InterPro" id="IPR002314">
    <property type="entry name" value="aa-tRNA-synt_IIb"/>
</dbReference>
<dbReference type="PANTHER" id="PTHR42753:SF2">
    <property type="entry name" value="PROLINE--TRNA LIGASE"/>
    <property type="match status" value="1"/>
</dbReference>
<dbReference type="GO" id="GO:0002161">
    <property type="term" value="F:aminoacyl-tRNA deacylase activity"/>
    <property type="evidence" value="ECO:0007669"/>
    <property type="project" value="InterPro"/>
</dbReference>
<dbReference type="CDD" id="cd00779">
    <property type="entry name" value="ProRS_core_prok"/>
    <property type="match status" value="1"/>
</dbReference>
<comment type="subunit">
    <text evidence="2 12">Homodimer.</text>
</comment>
<evidence type="ECO:0000256" key="12">
    <source>
        <dbReference type="HAMAP-Rule" id="MF_01569"/>
    </source>
</evidence>
<keyword evidence="7 12" id="KW-0648">Protein biosynthesis</keyword>
<dbReference type="PANTHER" id="PTHR42753">
    <property type="entry name" value="MITOCHONDRIAL RIBOSOME PROTEIN L39/PROLYL-TRNA LIGASE FAMILY MEMBER"/>
    <property type="match status" value="1"/>
</dbReference>
<comment type="similarity">
    <text evidence="11 12">Belongs to the class-II aminoacyl-tRNA synthetase family. ProS type 1 subfamily.</text>
</comment>
<gene>
    <name evidence="12" type="primary">proS</name>
    <name evidence="14" type="ORF">CLV34_0247</name>
</gene>
<evidence type="ECO:0000313" key="14">
    <source>
        <dbReference type="EMBL" id="PJI94411.1"/>
    </source>
</evidence>
<evidence type="ECO:0000256" key="7">
    <source>
        <dbReference type="ARBA" id="ARBA00022917"/>
    </source>
</evidence>
<dbReference type="Pfam" id="PF00587">
    <property type="entry name" value="tRNA-synt_2b"/>
    <property type="match status" value="1"/>
</dbReference>
<comment type="catalytic activity">
    <reaction evidence="9 12">
        <text>tRNA(Pro) + L-proline + ATP = L-prolyl-tRNA(Pro) + AMP + diphosphate</text>
        <dbReference type="Rhea" id="RHEA:14305"/>
        <dbReference type="Rhea" id="RHEA-COMP:9700"/>
        <dbReference type="Rhea" id="RHEA-COMP:9702"/>
        <dbReference type="ChEBI" id="CHEBI:30616"/>
        <dbReference type="ChEBI" id="CHEBI:33019"/>
        <dbReference type="ChEBI" id="CHEBI:60039"/>
        <dbReference type="ChEBI" id="CHEBI:78442"/>
        <dbReference type="ChEBI" id="CHEBI:78532"/>
        <dbReference type="ChEBI" id="CHEBI:456215"/>
        <dbReference type="EC" id="6.1.1.15"/>
    </reaction>
</comment>
<evidence type="ECO:0000259" key="13">
    <source>
        <dbReference type="PROSITE" id="PS50862"/>
    </source>
</evidence>
<keyword evidence="15" id="KW-1185">Reference proteome</keyword>
<evidence type="ECO:0000256" key="3">
    <source>
        <dbReference type="ARBA" id="ARBA00022490"/>
    </source>
</evidence>
<feature type="domain" description="Aminoacyl-transfer RNA synthetases class-II family profile" evidence="13">
    <location>
        <begin position="41"/>
        <end position="506"/>
    </location>
</feature>
<organism evidence="14 15">
    <name type="scientific">Luteimicrobium subarcticum</name>
    <dbReference type="NCBI Taxonomy" id="620910"/>
    <lineage>
        <taxon>Bacteria</taxon>
        <taxon>Bacillati</taxon>
        <taxon>Actinomycetota</taxon>
        <taxon>Actinomycetes</taxon>
        <taxon>Micrococcales</taxon>
        <taxon>Luteimicrobium</taxon>
    </lineage>
</organism>
<comment type="subcellular location">
    <subcellularLocation>
        <location evidence="1 12">Cytoplasm</location>
    </subcellularLocation>
</comment>
<dbReference type="SUPFAM" id="SSF52954">
    <property type="entry name" value="Class II aaRS ABD-related"/>
    <property type="match status" value="1"/>
</dbReference>
<keyword evidence="8 12" id="KW-0030">Aminoacyl-tRNA synthetase</keyword>
<evidence type="ECO:0000256" key="5">
    <source>
        <dbReference type="ARBA" id="ARBA00022741"/>
    </source>
</evidence>
<dbReference type="Gene3D" id="3.30.930.10">
    <property type="entry name" value="Bira Bifunctional Protein, Domain 2"/>
    <property type="match status" value="2"/>
</dbReference>
<dbReference type="InterPro" id="IPR033730">
    <property type="entry name" value="ProRS_core_prok"/>
</dbReference>
<dbReference type="Gene3D" id="3.90.960.10">
    <property type="entry name" value="YbaK/aminoacyl-tRNA synthetase-associated domain"/>
    <property type="match status" value="1"/>
</dbReference>
<dbReference type="Proteomes" id="UP000231586">
    <property type="component" value="Unassembled WGS sequence"/>
</dbReference>
<dbReference type="RefSeq" id="WP_245858873.1">
    <property type="nucleotide sequence ID" value="NZ_PGTZ01000006.1"/>
</dbReference>
<dbReference type="NCBIfam" id="TIGR00409">
    <property type="entry name" value="proS_fam_II"/>
    <property type="match status" value="1"/>
</dbReference>
<dbReference type="PROSITE" id="PS50862">
    <property type="entry name" value="AA_TRNA_LIGASE_II"/>
    <property type="match status" value="1"/>
</dbReference>
<dbReference type="GO" id="GO:0005524">
    <property type="term" value="F:ATP binding"/>
    <property type="evidence" value="ECO:0007669"/>
    <property type="project" value="UniProtKB-UniRule"/>
</dbReference>